<feature type="transmembrane region" description="Helical" evidence="7">
    <location>
        <begin position="87"/>
        <end position="108"/>
    </location>
</feature>
<feature type="transmembrane region" description="Helical" evidence="7">
    <location>
        <begin position="308"/>
        <end position="329"/>
    </location>
</feature>
<evidence type="ECO:0000256" key="2">
    <source>
        <dbReference type="ARBA" id="ARBA00022448"/>
    </source>
</evidence>
<evidence type="ECO:0000256" key="4">
    <source>
        <dbReference type="ARBA" id="ARBA00022989"/>
    </source>
</evidence>
<feature type="transmembrane region" description="Helical" evidence="7">
    <location>
        <begin position="375"/>
        <end position="394"/>
    </location>
</feature>
<dbReference type="OrthoDB" id="3936150at2759"/>
<accession>A0A166ARE5</accession>
<proteinExistence type="predicted"/>
<evidence type="ECO:0000313" key="8">
    <source>
        <dbReference type="EMBL" id="KZP11883.1"/>
    </source>
</evidence>
<dbReference type="Proteomes" id="UP000076532">
    <property type="component" value="Unassembled WGS sequence"/>
</dbReference>
<dbReference type="InterPro" id="IPR011701">
    <property type="entry name" value="MFS"/>
</dbReference>
<gene>
    <name evidence="8" type="ORF">FIBSPDRAFT_1050420</name>
</gene>
<keyword evidence="4 7" id="KW-1133">Transmembrane helix</keyword>
<evidence type="ECO:0000256" key="5">
    <source>
        <dbReference type="ARBA" id="ARBA00023136"/>
    </source>
</evidence>
<reference evidence="8 9" key="1">
    <citation type="journal article" date="2016" name="Mol. Biol. Evol.">
        <title>Comparative Genomics of Early-Diverging Mushroom-Forming Fungi Provides Insights into the Origins of Lignocellulose Decay Capabilities.</title>
        <authorList>
            <person name="Nagy L.G."/>
            <person name="Riley R."/>
            <person name="Tritt A."/>
            <person name="Adam C."/>
            <person name="Daum C."/>
            <person name="Floudas D."/>
            <person name="Sun H."/>
            <person name="Yadav J.S."/>
            <person name="Pangilinan J."/>
            <person name="Larsson K.H."/>
            <person name="Matsuura K."/>
            <person name="Barry K."/>
            <person name="Labutti K."/>
            <person name="Kuo R."/>
            <person name="Ohm R.A."/>
            <person name="Bhattacharya S.S."/>
            <person name="Shirouzu T."/>
            <person name="Yoshinaga Y."/>
            <person name="Martin F.M."/>
            <person name="Grigoriev I.V."/>
            <person name="Hibbett D.S."/>
        </authorList>
    </citation>
    <scope>NUCLEOTIDE SEQUENCE [LARGE SCALE GENOMIC DNA]</scope>
    <source>
        <strain evidence="8 9">CBS 109695</strain>
    </source>
</reference>
<evidence type="ECO:0000256" key="1">
    <source>
        <dbReference type="ARBA" id="ARBA00004141"/>
    </source>
</evidence>
<dbReference type="SUPFAM" id="SSF103473">
    <property type="entry name" value="MFS general substrate transporter"/>
    <property type="match status" value="1"/>
</dbReference>
<protein>
    <submittedName>
        <fullName evidence="8">MFS general substrate transporter</fullName>
    </submittedName>
</protein>
<comment type="subcellular location">
    <subcellularLocation>
        <location evidence="1">Membrane</location>
        <topology evidence="1">Multi-pass membrane protein</topology>
    </subcellularLocation>
</comment>
<dbReference type="STRING" id="436010.A0A166ARE5"/>
<feature type="transmembrane region" description="Helical" evidence="7">
    <location>
        <begin position="462"/>
        <end position="483"/>
    </location>
</feature>
<name>A0A166ARE5_9AGAM</name>
<keyword evidence="2" id="KW-0813">Transport</keyword>
<dbReference type="Gene3D" id="1.20.1250.20">
    <property type="entry name" value="MFS general substrate transporter like domains"/>
    <property type="match status" value="1"/>
</dbReference>
<dbReference type="EMBL" id="KV417655">
    <property type="protein sequence ID" value="KZP11883.1"/>
    <property type="molecule type" value="Genomic_DNA"/>
</dbReference>
<dbReference type="GO" id="GO:0016020">
    <property type="term" value="C:membrane"/>
    <property type="evidence" value="ECO:0007669"/>
    <property type="project" value="UniProtKB-SubCell"/>
</dbReference>
<feature type="transmembrane region" description="Helical" evidence="7">
    <location>
        <begin position="144"/>
        <end position="162"/>
    </location>
</feature>
<evidence type="ECO:0000313" key="9">
    <source>
        <dbReference type="Proteomes" id="UP000076532"/>
    </source>
</evidence>
<dbReference type="GO" id="GO:0022857">
    <property type="term" value="F:transmembrane transporter activity"/>
    <property type="evidence" value="ECO:0007669"/>
    <property type="project" value="InterPro"/>
</dbReference>
<feature type="transmembrane region" description="Helical" evidence="7">
    <location>
        <begin position="120"/>
        <end position="137"/>
    </location>
</feature>
<keyword evidence="9" id="KW-1185">Reference proteome</keyword>
<dbReference type="Pfam" id="PF07690">
    <property type="entry name" value="MFS_1"/>
    <property type="match status" value="1"/>
</dbReference>
<dbReference type="InterPro" id="IPR036259">
    <property type="entry name" value="MFS_trans_sf"/>
</dbReference>
<feature type="region of interest" description="Disordered" evidence="6">
    <location>
        <begin position="1"/>
        <end position="28"/>
    </location>
</feature>
<sequence>MSSPNIAHADDAKGRDIEKDIDGSGEKSGEKINREVISAASLEKDLLASGMQLVDPALNAKMHIVNNAIDEIGWTPYHWKLFVLNGFGYGVDSGILLLQSIIATQAAAEFNPSFTRGLTIAVYVGMFVGALFWGYTADVIGRRFCFNTSFFISSIFAILAGASPNWPVLGLFICLSAFGAGGNLILDTTWGVGQFVAGLFVWAFLPNYSCTPAVETCTSANNKGWRYEMYTCGGLVLVMSILRTTVIRLHETPKFLLGQGKDEQVVENFHNMATNAHAGSRWSFRECGAHLRGLFATRQIGLSTSLLWLSRLLLELAYPLFNVFLPSYLASRGASFGEPSPHITWRNYAIVNVCGIFGPVLAAGLCDIRALGRKWTMVIGALVTMVFLFAYTHVRSAAQNLGFSCAISFCLNIYAGTLYGYTVEVLPSAHRATGNGIAIAFDRLMGIVSAVIATEANTDTSVPIYICAALYGAIAVVAIALPFEPYGRRSS</sequence>
<evidence type="ECO:0000256" key="3">
    <source>
        <dbReference type="ARBA" id="ARBA00022692"/>
    </source>
</evidence>
<dbReference type="CDD" id="cd17316">
    <property type="entry name" value="MFS_SV2_like"/>
    <property type="match status" value="1"/>
</dbReference>
<feature type="transmembrane region" description="Helical" evidence="7">
    <location>
        <begin position="349"/>
        <end position="368"/>
    </location>
</feature>
<dbReference type="PANTHER" id="PTHR23511:SF4">
    <property type="entry name" value="MAJOR FACILITATOR SUPERFAMILY (MFS) PROFILE DOMAIN-CONTAINING PROTEIN"/>
    <property type="match status" value="1"/>
</dbReference>
<dbReference type="PANTHER" id="PTHR23511">
    <property type="entry name" value="SYNAPTIC VESICLE GLYCOPROTEIN 2"/>
    <property type="match status" value="1"/>
</dbReference>
<feature type="transmembrane region" description="Helical" evidence="7">
    <location>
        <begin position="400"/>
        <end position="421"/>
    </location>
</feature>
<evidence type="ECO:0000256" key="7">
    <source>
        <dbReference type="SAM" id="Phobius"/>
    </source>
</evidence>
<evidence type="ECO:0000256" key="6">
    <source>
        <dbReference type="SAM" id="MobiDB-lite"/>
    </source>
</evidence>
<organism evidence="8 9">
    <name type="scientific">Athelia psychrophila</name>
    <dbReference type="NCBI Taxonomy" id="1759441"/>
    <lineage>
        <taxon>Eukaryota</taxon>
        <taxon>Fungi</taxon>
        <taxon>Dikarya</taxon>
        <taxon>Basidiomycota</taxon>
        <taxon>Agaricomycotina</taxon>
        <taxon>Agaricomycetes</taxon>
        <taxon>Agaricomycetidae</taxon>
        <taxon>Atheliales</taxon>
        <taxon>Atheliaceae</taxon>
        <taxon>Athelia</taxon>
    </lineage>
</organism>
<keyword evidence="3 7" id="KW-0812">Transmembrane</keyword>
<feature type="compositionally biased region" description="Basic and acidic residues" evidence="6">
    <location>
        <begin position="8"/>
        <end position="28"/>
    </location>
</feature>
<keyword evidence="5 7" id="KW-0472">Membrane</keyword>
<dbReference type="AlphaFoldDB" id="A0A166ARE5"/>